<protein>
    <submittedName>
        <fullName evidence="6">Energy-coupling factor transporter ATP-binding protein EcfA2</fullName>
    </submittedName>
</protein>
<comment type="similarity">
    <text evidence="1">Belongs to the GSP E family.</text>
</comment>
<dbReference type="SMART" id="SM00382">
    <property type="entry name" value="AAA"/>
    <property type="match status" value="1"/>
</dbReference>
<evidence type="ECO:0000256" key="1">
    <source>
        <dbReference type="ARBA" id="ARBA00006611"/>
    </source>
</evidence>
<sequence>MLRLLDGSRRVDGPTGLGVDAPAIARIEAMTGRPNGLVLVTGPTGSGKTTTLYAALTRLDGPQIKVVTAEDPVEYRMAGINQVQAHAGIGLDFAAALRSILRQDPDVVMVGETGDGDHRRRREAGDDDRHGHPGEADPGGGGGDELHAAEPVPDPAAQAGMERPQAPLEAEGEGRRDEPGRGGTPYEVNSLGSDSKVGGSGEGADVASNRRGGPPQSFRIARRILCRRARSAGRASRAAIRASPARSAARTAKPWGVRARRIVQRSPVSTPKSCL</sequence>
<keyword evidence="3 6" id="KW-0067">ATP-binding</keyword>
<dbReference type="EMBL" id="JAUSVP010000006">
    <property type="protein sequence ID" value="MDQ0448087.1"/>
    <property type="molecule type" value="Genomic_DNA"/>
</dbReference>
<reference evidence="6 7" key="1">
    <citation type="submission" date="2023-07" db="EMBL/GenBank/DDBJ databases">
        <title>Genomic Encyclopedia of Type Strains, Phase IV (KMG-IV): sequencing the most valuable type-strain genomes for metagenomic binning, comparative biology and taxonomic classification.</title>
        <authorList>
            <person name="Goeker M."/>
        </authorList>
    </citation>
    <scope>NUCLEOTIDE SEQUENCE [LARGE SCALE GENOMIC DNA]</scope>
    <source>
        <strain evidence="6 7">DSM 19013</strain>
    </source>
</reference>
<evidence type="ECO:0000256" key="2">
    <source>
        <dbReference type="ARBA" id="ARBA00022741"/>
    </source>
</evidence>
<dbReference type="InterPro" id="IPR001482">
    <property type="entry name" value="T2SS/T4SS_dom"/>
</dbReference>
<feature type="region of interest" description="Disordered" evidence="4">
    <location>
        <begin position="231"/>
        <end position="256"/>
    </location>
</feature>
<dbReference type="PANTHER" id="PTHR30258">
    <property type="entry name" value="TYPE II SECRETION SYSTEM PROTEIN GSPE-RELATED"/>
    <property type="match status" value="1"/>
</dbReference>
<evidence type="ECO:0000313" key="6">
    <source>
        <dbReference type="EMBL" id="MDQ0448087.1"/>
    </source>
</evidence>
<organism evidence="6 7">
    <name type="scientific">Methylobacterium aerolatum</name>
    <dbReference type="NCBI Taxonomy" id="418708"/>
    <lineage>
        <taxon>Bacteria</taxon>
        <taxon>Pseudomonadati</taxon>
        <taxon>Pseudomonadota</taxon>
        <taxon>Alphaproteobacteria</taxon>
        <taxon>Hyphomicrobiales</taxon>
        <taxon>Methylobacteriaceae</taxon>
        <taxon>Methylobacterium</taxon>
    </lineage>
</organism>
<dbReference type="Gene3D" id="3.40.50.300">
    <property type="entry name" value="P-loop containing nucleotide triphosphate hydrolases"/>
    <property type="match status" value="1"/>
</dbReference>
<feature type="compositionally biased region" description="Basic and acidic residues" evidence="4">
    <location>
        <begin position="115"/>
        <end position="135"/>
    </location>
</feature>
<evidence type="ECO:0000259" key="5">
    <source>
        <dbReference type="SMART" id="SM00382"/>
    </source>
</evidence>
<feature type="compositionally biased region" description="Low complexity" evidence="4">
    <location>
        <begin position="232"/>
        <end position="252"/>
    </location>
</feature>
<keyword evidence="2" id="KW-0547">Nucleotide-binding</keyword>
<feature type="region of interest" description="Disordered" evidence="4">
    <location>
        <begin position="108"/>
        <end position="218"/>
    </location>
</feature>
<evidence type="ECO:0000256" key="4">
    <source>
        <dbReference type="SAM" id="MobiDB-lite"/>
    </source>
</evidence>
<comment type="caution">
    <text evidence="6">The sequence shown here is derived from an EMBL/GenBank/DDBJ whole genome shotgun (WGS) entry which is preliminary data.</text>
</comment>
<evidence type="ECO:0000313" key="7">
    <source>
        <dbReference type="Proteomes" id="UP001231124"/>
    </source>
</evidence>
<keyword evidence="7" id="KW-1185">Reference proteome</keyword>
<dbReference type="PANTHER" id="PTHR30258:SF2">
    <property type="entry name" value="COMG OPERON PROTEIN 1"/>
    <property type="match status" value="1"/>
</dbReference>
<feature type="domain" description="AAA+ ATPase" evidence="5">
    <location>
        <begin position="34"/>
        <end position="234"/>
    </location>
</feature>
<dbReference type="InterPro" id="IPR003593">
    <property type="entry name" value="AAA+_ATPase"/>
</dbReference>
<proteinExistence type="inferred from homology"/>
<gene>
    <name evidence="6" type="ORF">QO012_002592</name>
</gene>
<name>A0ABU0I0G2_9HYPH</name>
<dbReference type="GO" id="GO:0005524">
    <property type="term" value="F:ATP binding"/>
    <property type="evidence" value="ECO:0007669"/>
    <property type="project" value="UniProtKB-KW"/>
</dbReference>
<accession>A0ABU0I0G2</accession>
<dbReference type="Pfam" id="PF00437">
    <property type="entry name" value="T2SSE"/>
    <property type="match status" value="1"/>
</dbReference>
<dbReference type="Proteomes" id="UP001231124">
    <property type="component" value="Unassembled WGS sequence"/>
</dbReference>
<dbReference type="InterPro" id="IPR027417">
    <property type="entry name" value="P-loop_NTPase"/>
</dbReference>
<dbReference type="SUPFAM" id="SSF52540">
    <property type="entry name" value="P-loop containing nucleoside triphosphate hydrolases"/>
    <property type="match status" value="1"/>
</dbReference>
<evidence type="ECO:0000256" key="3">
    <source>
        <dbReference type="ARBA" id="ARBA00022840"/>
    </source>
</evidence>